<organism evidence="1 2">
    <name type="scientific">Staurois parvus</name>
    <dbReference type="NCBI Taxonomy" id="386267"/>
    <lineage>
        <taxon>Eukaryota</taxon>
        <taxon>Metazoa</taxon>
        <taxon>Chordata</taxon>
        <taxon>Craniata</taxon>
        <taxon>Vertebrata</taxon>
        <taxon>Euteleostomi</taxon>
        <taxon>Amphibia</taxon>
        <taxon>Batrachia</taxon>
        <taxon>Anura</taxon>
        <taxon>Neobatrachia</taxon>
        <taxon>Ranoidea</taxon>
        <taxon>Ranidae</taxon>
        <taxon>Staurois</taxon>
    </lineage>
</organism>
<sequence>MSCQSAPGYKYSVTFAMFPLKRYSHKQCQRMLPAHMQ</sequence>
<name>A0ABN9HEG1_9NEOB</name>
<gene>
    <name evidence="1" type="ORF">SPARVUS_LOCUS15848263</name>
</gene>
<keyword evidence="2" id="KW-1185">Reference proteome</keyword>
<accession>A0ABN9HEG1</accession>
<evidence type="ECO:0000313" key="1">
    <source>
        <dbReference type="EMBL" id="CAI9619519.1"/>
    </source>
</evidence>
<evidence type="ECO:0000313" key="2">
    <source>
        <dbReference type="Proteomes" id="UP001162483"/>
    </source>
</evidence>
<dbReference type="EMBL" id="CATNWA010020694">
    <property type="protein sequence ID" value="CAI9619519.1"/>
    <property type="molecule type" value="Genomic_DNA"/>
</dbReference>
<dbReference type="Proteomes" id="UP001162483">
    <property type="component" value="Unassembled WGS sequence"/>
</dbReference>
<comment type="caution">
    <text evidence="1">The sequence shown here is derived from an EMBL/GenBank/DDBJ whole genome shotgun (WGS) entry which is preliminary data.</text>
</comment>
<reference evidence="1" key="1">
    <citation type="submission" date="2023-05" db="EMBL/GenBank/DDBJ databases">
        <authorList>
            <person name="Stuckert A."/>
        </authorList>
    </citation>
    <scope>NUCLEOTIDE SEQUENCE</scope>
</reference>
<proteinExistence type="predicted"/>
<protein>
    <submittedName>
        <fullName evidence="1">Uncharacterized protein</fullName>
    </submittedName>
</protein>